<evidence type="ECO:0000256" key="1">
    <source>
        <dbReference type="SAM" id="MobiDB-lite"/>
    </source>
</evidence>
<proteinExistence type="predicted"/>
<keyword evidence="3" id="KW-1185">Reference proteome</keyword>
<dbReference type="RefSeq" id="WP_379016893.1">
    <property type="nucleotide sequence ID" value="NZ_JBHUGY010000003.1"/>
</dbReference>
<sequence>MNATTKRGVKQSGLGREGSSCGIDEHLESKALQIGGLDSAADQLPSAAE</sequence>
<protein>
    <submittedName>
        <fullName evidence="2">Uncharacterized protein</fullName>
    </submittedName>
</protein>
<reference evidence="3" key="1">
    <citation type="journal article" date="2019" name="Int. J. Syst. Evol. Microbiol.">
        <title>The Global Catalogue of Microorganisms (GCM) 10K type strain sequencing project: providing services to taxonomists for standard genome sequencing and annotation.</title>
        <authorList>
            <consortium name="The Broad Institute Genomics Platform"/>
            <consortium name="The Broad Institute Genome Sequencing Center for Infectious Disease"/>
            <person name="Wu L."/>
            <person name="Ma J."/>
        </authorList>
    </citation>
    <scope>NUCLEOTIDE SEQUENCE [LARGE SCALE GENOMIC DNA]</scope>
    <source>
        <strain evidence="3">CGMCC 1.16226</strain>
    </source>
</reference>
<organism evidence="2 3">
    <name type="scientific">Mesorhizobium calcicola</name>
    <dbReference type="NCBI Taxonomy" id="1300310"/>
    <lineage>
        <taxon>Bacteria</taxon>
        <taxon>Pseudomonadati</taxon>
        <taxon>Pseudomonadota</taxon>
        <taxon>Alphaproteobacteria</taxon>
        <taxon>Hyphomicrobiales</taxon>
        <taxon>Phyllobacteriaceae</taxon>
        <taxon>Mesorhizobium</taxon>
    </lineage>
</organism>
<evidence type="ECO:0000313" key="2">
    <source>
        <dbReference type="EMBL" id="MFD2052014.1"/>
    </source>
</evidence>
<name>A0ABW4W6F3_9HYPH</name>
<comment type="caution">
    <text evidence="2">The sequence shown here is derived from an EMBL/GenBank/DDBJ whole genome shotgun (WGS) entry which is preliminary data.</text>
</comment>
<evidence type="ECO:0000313" key="3">
    <source>
        <dbReference type="Proteomes" id="UP001597349"/>
    </source>
</evidence>
<gene>
    <name evidence="2" type="ORF">ACFSQT_02290</name>
</gene>
<dbReference type="Proteomes" id="UP001597349">
    <property type="component" value="Unassembled WGS sequence"/>
</dbReference>
<accession>A0ABW4W6F3</accession>
<feature type="region of interest" description="Disordered" evidence="1">
    <location>
        <begin position="1"/>
        <end position="22"/>
    </location>
</feature>
<dbReference type="EMBL" id="JBHUGY010000003">
    <property type="protein sequence ID" value="MFD2052014.1"/>
    <property type="molecule type" value="Genomic_DNA"/>
</dbReference>